<dbReference type="PROSITE" id="PS50994">
    <property type="entry name" value="INTEGRASE"/>
    <property type="match status" value="1"/>
</dbReference>
<comment type="function">
    <text evidence="1">Involved in the transposition of the insertion sequence.</text>
</comment>
<dbReference type="InterPro" id="IPR036397">
    <property type="entry name" value="RNaseH_sf"/>
</dbReference>
<evidence type="ECO:0000259" key="2">
    <source>
        <dbReference type="PROSITE" id="PS50994"/>
    </source>
</evidence>
<dbReference type="EMBL" id="CP019458">
    <property type="protein sequence ID" value="AQA10899.1"/>
    <property type="molecule type" value="Genomic_DNA"/>
</dbReference>
<organism evidence="3 4">
    <name type="scientific">Streptomyces autolyticus</name>
    <dbReference type="NCBI Taxonomy" id="75293"/>
    <lineage>
        <taxon>Bacteria</taxon>
        <taxon>Bacillati</taxon>
        <taxon>Actinomycetota</taxon>
        <taxon>Actinomycetes</taxon>
        <taxon>Kitasatosporales</taxon>
        <taxon>Streptomycetaceae</taxon>
        <taxon>Streptomyces</taxon>
    </lineage>
</organism>
<dbReference type="Pfam" id="PF13276">
    <property type="entry name" value="HTH_21"/>
    <property type="match status" value="1"/>
</dbReference>
<name>A0ABN4W378_9ACTN</name>
<reference evidence="3 4" key="1">
    <citation type="journal article" date="2017" name="J. Biotechnol.">
        <title>The complete genome sequence of Streptomyces autolyticus CGMCC 0516, the producer of geldanamycin, autolytimycin, reblastatin and elaiophylin.</title>
        <authorList>
            <person name="Yin M."/>
            <person name="Jiang M."/>
            <person name="Ren Z."/>
            <person name="Dong Y."/>
            <person name="Lu T."/>
        </authorList>
    </citation>
    <scope>NUCLEOTIDE SEQUENCE [LARGE SCALE GENOMIC DNA]</scope>
    <source>
        <strain evidence="3 4">CGMCC0516</strain>
    </source>
</reference>
<evidence type="ECO:0000256" key="1">
    <source>
        <dbReference type="ARBA" id="ARBA00002286"/>
    </source>
</evidence>
<gene>
    <name evidence="3" type="ORF">BV401_10860</name>
</gene>
<protein>
    <submittedName>
        <fullName evidence="3">Transposase</fullName>
    </submittedName>
</protein>
<accession>A0ABN4W378</accession>
<dbReference type="RefSeq" id="WP_079256998.1">
    <property type="nucleotide sequence ID" value="NZ_CP019458.1"/>
</dbReference>
<dbReference type="InterPro" id="IPR012337">
    <property type="entry name" value="RNaseH-like_sf"/>
</dbReference>
<evidence type="ECO:0000313" key="3">
    <source>
        <dbReference type="EMBL" id="AQA10899.1"/>
    </source>
</evidence>
<keyword evidence="4" id="KW-1185">Reference proteome</keyword>
<dbReference type="SUPFAM" id="SSF53098">
    <property type="entry name" value="Ribonuclease H-like"/>
    <property type="match status" value="1"/>
</dbReference>
<sequence length="355" mass="40628">MFVRLLYLISTRIFAWLVLLSRSSAAKDAEILILRQEVMVLRRQVTAPRPSWPDRALLAALARLLPRVLRRHRIISPRTLLAWHQRLIKKKWTQPPSAGRPPVPQGLRQLIMRLGTENPHWGFRRVHGELRRLGHRVSPAAIRRILRAAGLGPAPRRHPTRGEWTTFLKAQSNGLLATDLFHVDTIGLQRLYALFVMEVHTRTVHILGVTAHPTAAWATQQARQLLWHLGEHAAGFTHLVRDRDAKFTAAFDAVFASEGITVAKAPPRSPNCNPHAERFIRSVREECANRLLIYDRGHAQRILHDYAHHFNEHRPHQGRQQLAPLDDPKVLLLPAARIKRRQAVTGLINEYRRAS</sequence>
<dbReference type="InterPro" id="IPR001584">
    <property type="entry name" value="Integrase_cat-core"/>
</dbReference>
<dbReference type="InterPro" id="IPR025948">
    <property type="entry name" value="HTH-like_dom"/>
</dbReference>
<feature type="domain" description="Integrase catalytic" evidence="2">
    <location>
        <begin position="151"/>
        <end position="332"/>
    </location>
</feature>
<dbReference type="Gene3D" id="3.30.420.10">
    <property type="entry name" value="Ribonuclease H-like superfamily/Ribonuclease H"/>
    <property type="match status" value="1"/>
</dbReference>
<proteinExistence type="predicted"/>
<dbReference type="PANTHER" id="PTHR47515">
    <property type="entry name" value="LOW CALCIUM RESPONSE LOCUS PROTEIN T"/>
    <property type="match status" value="1"/>
</dbReference>
<evidence type="ECO:0000313" key="4">
    <source>
        <dbReference type="Proteomes" id="UP000187851"/>
    </source>
</evidence>
<dbReference type="Pfam" id="PF13683">
    <property type="entry name" value="rve_3"/>
    <property type="match status" value="1"/>
</dbReference>
<dbReference type="Proteomes" id="UP000187851">
    <property type="component" value="Chromosome"/>
</dbReference>
<dbReference type="PANTHER" id="PTHR47515:SF2">
    <property type="entry name" value="INTEGRASE CORE DOMAIN PROTEIN"/>
    <property type="match status" value="1"/>
</dbReference>